<evidence type="ECO:0000313" key="11">
    <source>
        <dbReference type="EMBL" id="QDR73109.1"/>
    </source>
</evidence>
<sequence>MADDISIKLATSEDAGAVLQFLRVTATESDAVLVPHLNEISEKTEAKNIDLINQFDDCVILLAMLGEEIVGMVTVMVLDHQPTTGELGVVVRKKYWRNGIGRLLVDEAEYWFNTYSSLENLVLTVFEDNIPAINLYQQLHFVTIGKTVEQGRNVLQMQYDNKKEETMEK</sequence>
<dbReference type="Proteomes" id="UP000235484">
    <property type="component" value="Unassembled WGS sequence"/>
</dbReference>
<reference evidence="9" key="6">
    <citation type="submission" date="2018-05" db="EMBL/GenBank/DDBJ databases">
        <authorList>
            <person name="Peng X.Y."/>
            <person name="Xu Y.F."/>
            <person name="Luo D."/>
            <person name="Yu J."/>
            <person name="Gu J.Y."/>
        </authorList>
    </citation>
    <scope>NUCLEOTIDE SEQUENCE</scope>
    <source>
        <strain evidence="10">LR10</strain>
        <strain evidence="9">LR9</strain>
    </source>
</reference>
<feature type="domain" description="N-acetyltransferase" evidence="1">
    <location>
        <begin position="5"/>
        <end position="169"/>
    </location>
</feature>
<evidence type="ECO:0000313" key="9">
    <source>
        <dbReference type="EMBL" id="PWT36302.1"/>
    </source>
</evidence>
<reference evidence="3" key="9">
    <citation type="submission" date="2021-10" db="EMBL/GenBank/DDBJ databases">
        <title>Evolutionary history and lifestyle of the vertebrate symbiont Limosilactobacillus reuteri.</title>
        <authorList>
            <person name="Zheng J."/>
            <person name="Li F."/>
            <person name="Gaenzle M."/>
            <person name="Walter J."/>
        </authorList>
    </citation>
    <scope>NUCLEOTIDE SEQUENCE</scope>
    <source>
        <strain evidence="3">GQ_1_3_1</strain>
    </source>
</reference>
<accession>A0A079YW20</accession>
<dbReference type="GO" id="GO:0016747">
    <property type="term" value="F:acyltransferase activity, transferring groups other than amino-acyl groups"/>
    <property type="evidence" value="ECO:0007669"/>
    <property type="project" value="InterPro"/>
</dbReference>
<dbReference type="Pfam" id="PF00583">
    <property type="entry name" value="Acetyltransf_1"/>
    <property type="match status" value="1"/>
</dbReference>
<dbReference type="Proteomes" id="UP000095141">
    <property type="component" value="Unassembled WGS sequence"/>
</dbReference>
<dbReference type="CDD" id="cd04301">
    <property type="entry name" value="NAT_SF"/>
    <property type="match status" value="1"/>
</dbReference>
<dbReference type="InterPro" id="IPR000182">
    <property type="entry name" value="GNAT_dom"/>
</dbReference>
<evidence type="ECO:0000259" key="1">
    <source>
        <dbReference type="PROSITE" id="PS51186"/>
    </source>
</evidence>
<reference evidence="13" key="1">
    <citation type="submission" date="2015-10" db="EMBL/GenBank/DDBJ databases">
        <authorList>
            <person name="Crossman L.C."/>
        </authorList>
    </citation>
    <scope>NUCLEOTIDE SEQUENCE [LARGE SCALE GENOMIC DNA]</scope>
    <source>
        <strain evidence="13">20-2</strain>
    </source>
</reference>
<reference evidence="18 19" key="8">
    <citation type="submission" date="2019-11" db="EMBL/GenBank/DDBJ databases">
        <title>Draft genome sequence of 12 host-associated Lactobacillus reuteri rodent strains.</title>
        <authorList>
            <person name="Zhang S."/>
            <person name="Ozcam M."/>
            <person name="Van Pijkeren J.P."/>
        </authorList>
    </citation>
    <scope>NUCLEOTIDE SEQUENCE [LARGE SCALE GENOMIC DNA]</scope>
    <source>
        <strain evidence="5 19">6799jm-1</strain>
        <strain evidence="6 18">L1604-1</strain>
    </source>
</reference>
<evidence type="ECO:0000313" key="3">
    <source>
        <dbReference type="EMBL" id="MCC4477297.1"/>
    </source>
</evidence>
<evidence type="ECO:0000313" key="2">
    <source>
        <dbReference type="EMBL" id="CUR42236.1"/>
    </source>
</evidence>
<dbReference type="SUPFAM" id="SSF55729">
    <property type="entry name" value="Acyl-CoA N-acyltransferases (Nat)"/>
    <property type="match status" value="1"/>
</dbReference>
<dbReference type="EMBL" id="JAOTNP010000072">
    <property type="protein sequence ID" value="MDV8947617.1"/>
    <property type="molecule type" value="Genomic_DNA"/>
</dbReference>
<dbReference type="EMBL" id="CP041676">
    <property type="protein sequence ID" value="QDR73109.1"/>
    <property type="molecule type" value="Genomic_DNA"/>
</dbReference>
<reference evidence="15 16" key="4">
    <citation type="journal article" date="2018" name="Front. Microbiol.">
        <title>Comparative Genomics of the Herbivore Gut Symbiont Lactobacillus reuteri Reveals Genetic Diversity and Lifestyle Adaptation.</title>
        <authorList>
            <person name="Zhao J."/>
        </authorList>
    </citation>
    <scope>NUCLEOTIDE SEQUENCE [LARGE SCALE GENOMIC DNA]</scope>
    <source>
        <strain evidence="10 16">LR10</strain>
        <strain evidence="15">LR9</strain>
    </source>
</reference>
<evidence type="ECO:0000313" key="13">
    <source>
        <dbReference type="Proteomes" id="UP000235484"/>
    </source>
</evidence>
<dbReference type="PATRIC" id="fig|1598.91.peg.228"/>
<dbReference type="EMBL" id="QGHV01000113">
    <property type="protein sequence ID" value="PWT36302.1"/>
    <property type="molecule type" value="Genomic_DNA"/>
</dbReference>
<dbReference type="OMA" id="VDEALYW"/>
<gene>
    <name evidence="7" type="ORF">BFD03_01740</name>
    <name evidence="8" type="ORF">DA796_02285</name>
    <name evidence="10" type="ORF">DKZ22_09745</name>
    <name evidence="9" type="ORF">DKZ35_11070</name>
    <name evidence="11" type="ORF">FOD75_08520</name>
    <name evidence="5" type="ORF">GIX79_05840</name>
    <name evidence="6" type="ORF">GIX80_05045</name>
    <name evidence="3" type="ORF">LMB76_03500</name>
    <name evidence="2" type="ORF">LRLP16767_LR202_01973</name>
    <name evidence="4" type="ORF">NX099_09605</name>
</gene>
<evidence type="ECO:0000313" key="18">
    <source>
        <dbReference type="Proteomes" id="UP000441557"/>
    </source>
</evidence>
<dbReference type="Proteomes" id="UP000245980">
    <property type="component" value="Unassembled WGS sequence"/>
</dbReference>
<proteinExistence type="predicted"/>
<organism evidence="7 12">
    <name type="scientific">Limosilactobacillus reuteri</name>
    <name type="common">Lactobacillus reuteri</name>
    <dbReference type="NCBI Taxonomy" id="1598"/>
    <lineage>
        <taxon>Bacteria</taxon>
        <taxon>Bacillati</taxon>
        <taxon>Bacillota</taxon>
        <taxon>Bacilli</taxon>
        <taxon>Lactobacillales</taxon>
        <taxon>Lactobacillaceae</taxon>
        <taxon>Limosilactobacillus</taxon>
    </lineage>
</organism>
<dbReference type="EMBL" id="JAJGWB010000104">
    <property type="protein sequence ID" value="MCC4477297.1"/>
    <property type="molecule type" value="Genomic_DNA"/>
</dbReference>
<dbReference type="EMBL" id="LN887673">
    <property type="protein sequence ID" value="CUR42236.1"/>
    <property type="molecule type" value="Genomic_DNA"/>
</dbReference>
<reference evidence="7 12" key="3">
    <citation type="submission" date="2016-08" db="EMBL/GenBank/DDBJ databases">
        <title>Probiotic bacterium isolated from chicken gut.</title>
        <authorList>
            <person name="Levy J.L."/>
            <person name="Hassan H.M."/>
            <person name="Mendoza M.A."/>
        </authorList>
    </citation>
    <scope>NUCLEOTIDE SEQUENCE [LARGE SCALE GENOMIC DNA]</scope>
    <source>
        <strain evidence="7 12">P43</strain>
    </source>
</reference>
<dbReference type="EMBL" id="WJMV01000018">
    <property type="protein sequence ID" value="MRG75281.1"/>
    <property type="molecule type" value="Genomic_DNA"/>
</dbReference>
<dbReference type="InterPro" id="IPR016181">
    <property type="entry name" value="Acyl_CoA_acyltransferase"/>
</dbReference>
<dbReference type="Gene3D" id="3.40.630.30">
    <property type="match status" value="1"/>
</dbReference>
<evidence type="ECO:0000313" key="19">
    <source>
        <dbReference type="Proteomes" id="UP000452188"/>
    </source>
</evidence>
<name>A0A079YW20_LIMRT</name>
<evidence type="ECO:0000313" key="5">
    <source>
        <dbReference type="EMBL" id="MRG75281.1"/>
    </source>
</evidence>
<dbReference type="Proteomes" id="UP000316394">
    <property type="component" value="Chromosome"/>
</dbReference>
<reference evidence="4" key="11">
    <citation type="submission" date="2022-08" db="EMBL/GenBank/DDBJ databases">
        <authorList>
            <person name="Huang K."/>
        </authorList>
    </citation>
    <scope>NUCLEOTIDE SEQUENCE</scope>
    <source>
        <strain evidence="4">RGW1</strain>
    </source>
</reference>
<evidence type="ECO:0000313" key="15">
    <source>
        <dbReference type="Proteomes" id="UP000245735"/>
    </source>
</evidence>
<dbReference type="PANTHER" id="PTHR43415">
    <property type="entry name" value="SPERMIDINE N(1)-ACETYLTRANSFERASE"/>
    <property type="match status" value="1"/>
</dbReference>
<dbReference type="Proteomes" id="UP000452188">
    <property type="component" value="Unassembled WGS sequence"/>
</dbReference>
<dbReference type="EMBL" id="QGHT01000061">
    <property type="protein sequence ID" value="PWT39994.1"/>
    <property type="molecule type" value="Genomic_DNA"/>
</dbReference>
<dbReference type="PROSITE" id="PS51186">
    <property type="entry name" value="GNAT"/>
    <property type="match status" value="1"/>
</dbReference>
<evidence type="ECO:0000313" key="7">
    <source>
        <dbReference type="EMBL" id="OCX49666.1"/>
    </source>
</evidence>
<dbReference type="EMBL" id="PZQO01000005">
    <property type="protein sequence ID" value="PTM30281.1"/>
    <property type="molecule type" value="Genomic_DNA"/>
</dbReference>
<evidence type="ECO:0000313" key="8">
    <source>
        <dbReference type="EMBL" id="PTM30281.1"/>
    </source>
</evidence>
<dbReference type="Proteomes" id="UP000441557">
    <property type="component" value="Unassembled WGS sequence"/>
</dbReference>
<dbReference type="EMBL" id="MCNS01000003">
    <property type="protein sequence ID" value="OCX49666.1"/>
    <property type="molecule type" value="Genomic_DNA"/>
</dbReference>
<evidence type="ECO:0000313" key="16">
    <source>
        <dbReference type="Proteomes" id="UP000245980"/>
    </source>
</evidence>
<evidence type="ECO:0000313" key="17">
    <source>
        <dbReference type="Proteomes" id="UP000316394"/>
    </source>
</evidence>
<dbReference type="Proteomes" id="UP001286376">
    <property type="component" value="Unassembled WGS sequence"/>
</dbReference>
<evidence type="ECO:0000313" key="20">
    <source>
        <dbReference type="Proteomes" id="UP001286376"/>
    </source>
</evidence>
<evidence type="ECO:0000313" key="4">
    <source>
        <dbReference type="EMBL" id="MDV8947617.1"/>
    </source>
</evidence>
<reference evidence="4 20" key="10">
    <citation type="journal article" date="2022" name="Front. Cell. Infect. Microbiol.">
        <title>The probiotic and immunomodulation effects of Limosilactobacillus reuteri RGW1 isolated from calf feces.</title>
        <authorList>
            <person name="Huang K."/>
            <person name="Shi W."/>
            <person name="Yang B."/>
            <person name="Wang J."/>
        </authorList>
    </citation>
    <scope>NUCLEOTIDE SEQUENCE [LARGE SCALE GENOMIC DNA]</scope>
    <source>
        <strain evidence="4 20">RGW1</strain>
    </source>
</reference>
<dbReference type="PANTHER" id="PTHR43415:SF3">
    <property type="entry name" value="GNAT-FAMILY ACETYLTRANSFERASE"/>
    <property type="match status" value="1"/>
</dbReference>
<reference evidence="11 17" key="7">
    <citation type="submission" date="2019-07" db="EMBL/GenBank/DDBJ databases">
        <title>Gastrointestinal microbiota of Peromyscus leucopus, the white-footed mouse.</title>
        <authorList>
            <person name="Milovic A."/>
            <person name="Bassam K."/>
            <person name="Barbour A.G."/>
        </authorList>
    </citation>
    <scope>NUCLEOTIDE SEQUENCE [LARGE SCALE GENOMIC DNA]</scope>
    <source>
        <strain evidence="11 17">LL7</strain>
    </source>
</reference>
<dbReference type="Proteomes" id="UP001198026">
    <property type="component" value="Unassembled WGS sequence"/>
</dbReference>
<evidence type="ECO:0000313" key="12">
    <source>
        <dbReference type="Proteomes" id="UP000095141"/>
    </source>
</evidence>
<keyword evidence="7" id="KW-0808">Transferase</keyword>
<dbReference type="RefSeq" id="WP_003667486.1">
    <property type="nucleotide sequence ID" value="NZ_CALNWZ010000018.1"/>
</dbReference>
<evidence type="ECO:0000313" key="6">
    <source>
        <dbReference type="EMBL" id="MRG83765.1"/>
    </source>
</evidence>
<dbReference type="Proteomes" id="UP000241783">
    <property type="component" value="Unassembled WGS sequence"/>
</dbReference>
<evidence type="ECO:0000313" key="14">
    <source>
        <dbReference type="Proteomes" id="UP000241783"/>
    </source>
</evidence>
<dbReference type="EMBL" id="WJMZ01000004">
    <property type="protein sequence ID" value="MRG83765.1"/>
    <property type="molecule type" value="Genomic_DNA"/>
</dbReference>
<protein>
    <submittedName>
        <fullName evidence="2 7">Acetyltransferase</fullName>
    </submittedName>
    <submittedName>
        <fullName evidence="8">N-acetyltransferase</fullName>
    </submittedName>
</protein>
<evidence type="ECO:0000313" key="10">
    <source>
        <dbReference type="EMBL" id="PWT39994.1"/>
    </source>
</evidence>
<dbReference type="AlphaFoldDB" id="A0A079YW20"/>
<reference evidence="8 14" key="5">
    <citation type="submission" date="2018-03" db="EMBL/GenBank/DDBJ databases">
        <title>Genome Sequences of Lactobacillus sp. Isolates from Traditional Turkish Sourdough.</title>
        <authorList>
            <person name="Skory C.D."/>
            <person name="Dertli E."/>
        </authorList>
    </citation>
    <scope>NUCLEOTIDE SEQUENCE [LARGE SCALE GENOMIC DNA]</scope>
    <source>
        <strain evidence="8 14">E81</strain>
    </source>
</reference>
<reference evidence="2" key="2">
    <citation type="submission" date="2015-10" db="EMBL/GenBank/DDBJ databases">
        <authorList>
            <person name="Gilbert D.G."/>
        </authorList>
    </citation>
    <scope>NUCLEOTIDE SEQUENCE [LARGE SCALE GENOMIC DNA]</scope>
    <source>
        <strain evidence="2">20-2</strain>
    </source>
</reference>
<dbReference type="Proteomes" id="UP000245735">
    <property type="component" value="Unassembled WGS sequence"/>
</dbReference>